<dbReference type="InterPro" id="IPR049567">
    <property type="entry name" value="WDR59-like"/>
</dbReference>
<dbReference type="GO" id="GO:1904263">
    <property type="term" value="P:positive regulation of TORC1 signaling"/>
    <property type="evidence" value="ECO:0007669"/>
    <property type="project" value="TreeGrafter"/>
</dbReference>
<dbReference type="GO" id="GO:0005774">
    <property type="term" value="C:vacuolar membrane"/>
    <property type="evidence" value="ECO:0007669"/>
    <property type="project" value="TreeGrafter"/>
</dbReference>
<evidence type="ECO:0000313" key="7">
    <source>
        <dbReference type="EMBL" id="KAF1989111.1"/>
    </source>
</evidence>
<evidence type="ECO:0000256" key="2">
    <source>
        <dbReference type="ARBA" id="ARBA00022737"/>
    </source>
</evidence>
<gene>
    <name evidence="7" type="ORF">K402DRAFT_350795</name>
</gene>
<feature type="domain" description="RWD" evidence="6">
    <location>
        <begin position="492"/>
        <end position="601"/>
    </location>
</feature>
<dbReference type="GO" id="GO:0035591">
    <property type="term" value="F:signaling adaptor activity"/>
    <property type="evidence" value="ECO:0007669"/>
    <property type="project" value="TreeGrafter"/>
</dbReference>
<dbReference type="Proteomes" id="UP000800041">
    <property type="component" value="Unassembled WGS sequence"/>
</dbReference>
<dbReference type="InterPro" id="IPR036322">
    <property type="entry name" value="WD40_repeat_dom_sf"/>
</dbReference>
<dbReference type="InterPro" id="IPR019775">
    <property type="entry name" value="WD40_repeat_CS"/>
</dbReference>
<comment type="similarity">
    <text evidence="3">Belongs to the WD repeat WDR59 family.</text>
</comment>
<dbReference type="PROSITE" id="PS50294">
    <property type="entry name" value="WD_REPEATS_REGION"/>
    <property type="match status" value="2"/>
</dbReference>
<dbReference type="SMART" id="SM00320">
    <property type="entry name" value="WD40"/>
    <property type="match status" value="5"/>
</dbReference>
<dbReference type="Gene3D" id="2.130.10.10">
    <property type="entry name" value="YVTN repeat-like/Quinoprotein amine dehydrogenase"/>
    <property type="match status" value="2"/>
</dbReference>
<dbReference type="SUPFAM" id="SSF50978">
    <property type="entry name" value="WD40 repeat-like"/>
    <property type="match status" value="1"/>
</dbReference>
<dbReference type="EMBL" id="ML977146">
    <property type="protein sequence ID" value="KAF1989111.1"/>
    <property type="molecule type" value="Genomic_DNA"/>
</dbReference>
<evidence type="ECO:0000256" key="3">
    <source>
        <dbReference type="ARBA" id="ARBA00038452"/>
    </source>
</evidence>
<feature type="repeat" description="WD" evidence="4">
    <location>
        <begin position="129"/>
        <end position="171"/>
    </location>
</feature>
<sequence>MASLENPQLSNGRLTETGDGDEVASAADSRTFDNDVVILVEEDLITSASISPCGRDVVLASKNGLHIVDLDKPHSLPRVIRHLQQDVPADVQWSPFAARPEWICSTSGDKALIFNVGMTTRSSPIEHTLRGHYRTITDINFSAHHPDILATTAVDTFVHVWDLRTPQRPVNTFADFIATGDQVKWNRQEPHVLASSHGNFINVWDDRKGAQAEHRFHAHVSKVYGLDWNRISQKELLSCSLDGTIKIWNLAEPEQKLDRVINTSTPVWRARYTPFGFGVLAMPQRVDYRLHLYDRRWKRRDWRTVKARSVRSFPGHEAPVKEFLWRVRGGIHDGVDDRDFQLVSWGMDKKLRLHPVSADHLNSVGHHKGQKAERKMNFTRHGAVYKSYRETRHVEVQKLPIASELRPNAPKGLGSLVSAAGMSKQAPPGTREWTTRATGMRNRSPKKAGVHPVTWMAGVEIKRKSGGMTGAFADTGSVENPSNWDPAEALSKEIGAISEKYGRDLIADNLDINRRELELHLKGPWGPEDEVIRFRVRLQFPHDYPKIGKPSHQLMRTPVMSEKMVEKLTKEIGSIISHYHLRKQECLSGIVSYLRGERPLEDSLSLVPDDDIVSAPLDDSSSDDEGYPQGAAVNLSGSNVQVPVARTCGARWTLDGRLLVFMPSKPPPQPKFKLNNNLSDILSRRHRLESGRISTRLYRRDKSGARMIKESLDDDDGYSSSSSSSSSEDNAANCRPTFAPPPAWSGAPSLRLGPVSPRIRPADQTIPSTSSSKAVVSAHDLSEILPGKLSLANKYLIFGKPGYLCKHNAMVAREFGDENLFELWTLFGVILSNDVPLDVLQQPFREDPILVLAKRSVVYVRKKGSRSKLQFDDPPSVSNPRLRGRVKWGNHPFGGAWLIPKLFKHFEEQGDLQMLAMMACIFWEPAAIDGVTNALQRSNENGQTLAMKCPAFSLDYFASPAMAWSMFKGQAIRGEPFAKRDRGEMRLDTYGSAGSSNGPWGSDNTSNIRPVSLSTGTTPPRGVGQRNGAMYSFASSPDPRNSRPLAGSPIALRRRTEQIARGIAQDSEADIASSAPAARQLRWNDVPMFLANDVSAPSTPPKVKYVRQKRQSFAHFERGSDRKTDDGRYDDSSSDSDGEPFKRPPKPVHFAPNGPKAKIKVTLKNQNRFDDHAHAAVPLLDPKSHVLYAAYRSAYAEILEQAGLFRQATEMKKYNGLASYWPGAPLLTKNQSSSSTPSSSSELYIRKSTERARSDGRLIPVCTVCWEPVQGLHFSCGHCRKVAHVKCLDAGTLFCGEFLIP</sequence>
<evidence type="ECO:0000259" key="6">
    <source>
        <dbReference type="PROSITE" id="PS50908"/>
    </source>
</evidence>
<feature type="region of interest" description="Disordered" evidence="5">
    <location>
        <begin position="706"/>
        <end position="750"/>
    </location>
</feature>
<feature type="region of interest" description="Disordered" evidence="5">
    <location>
        <begin position="990"/>
        <end position="1051"/>
    </location>
</feature>
<protein>
    <recommendedName>
        <fullName evidence="6">RWD domain-containing protein</fullName>
    </recommendedName>
</protein>
<feature type="repeat" description="WD" evidence="4">
    <location>
        <begin position="216"/>
        <end position="258"/>
    </location>
</feature>
<dbReference type="InterPro" id="IPR006575">
    <property type="entry name" value="RWD_dom"/>
</dbReference>
<name>A0A6G1H7D6_9PEZI</name>
<keyword evidence="2" id="KW-0677">Repeat</keyword>
<feature type="compositionally biased region" description="Polar residues" evidence="5">
    <location>
        <begin position="992"/>
        <end position="1018"/>
    </location>
</feature>
<feature type="compositionally biased region" description="Basic and acidic residues" evidence="5">
    <location>
        <begin position="1115"/>
        <end position="1131"/>
    </location>
</feature>
<dbReference type="InterPro" id="IPR001680">
    <property type="entry name" value="WD40_rpt"/>
</dbReference>
<proteinExistence type="inferred from homology"/>
<evidence type="ECO:0000256" key="5">
    <source>
        <dbReference type="SAM" id="MobiDB-lite"/>
    </source>
</evidence>
<evidence type="ECO:0000256" key="4">
    <source>
        <dbReference type="PROSITE-ProRule" id="PRU00221"/>
    </source>
</evidence>
<dbReference type="GO" id="GO:0035859">
    <property type="term" value="C:Seh1-associated complex"/>
    <property type="evidence" value="ECO:0007669"/>
    <property type="project" value="TreeGrafter"/>
</dbReference>
<dbReference type="PROSITE" id="PS50908">
    <property type="entry name" value="RWD"/>
    <property type="match status" value="1"/>
</dbReference>
<evidence type="ECO:0000313" key="8">
    <source>
        <dbReference type="Proteomes" id="UP000800041"/>
    </source>
</evidence>
<feature type="compositionally biased region" description="Polar residues" evidence="5">
    <location>
        <begin position="1"/>
        <end position="14"/>
    </location>
</feature>
<dbReference type="PROSITE" id="PS00678">
    <property type="entry name" value="WD_REPEATS_1"/>
    <property type="match status" value="2"/>
</dbReference>
<reference evidence="7" key="1">
    <citation type="journal article" date="2020" name="Stud. Mycol.">
        <title>101 Dothideomycetes genomes: a test case for predicting lifestyles and emergence of pathogens.</title>
        <authorList>
            <person name="Haridas S."/>
            <person name="Albert R."/>
            <person name="Binder M."/>
            <person name="Bloem J."/>
            <person name="Labutti K."/>
            <person name="Salamov A."/>
            <person name="Andreopoulos B."/>
            <person name="Baker S."/>
            <person name="Barry K."/>
            <person name="Bills G."/>
            <person name="Bluhm B."/>
            <person name="Cannon C."/>
            <person name="Castanera R."/>
            <person name="Culley D."/>
            <person name="Daum C."/>
            <person name="Ezra D."/>
            <person name="Gonzalez J."/>
            <person name="Henrissat B."/>
            <person name="Kuo A."/>
            <person name="Liang C."/>
            <person name="Lipzen A."/>
            <person name="Lutzoni F."/>
            <person name="Magnuson J."/>
            <person name="Mondo S."/>
            <person name="Nolan M."/>
            <person name="Ohm R."/>
            <person name="Pangilinan J."/>
            <person name="Park H.-J."/>
            <person name="Ramirez L."/>
            <person name="Alfaro M."/>
            <person name="Sun H."/>
            <person name="Tritt A."/>
            <person name="Yoshinaga Y."/>
            <person name="Zwiers L.-H."/>
            <person name="Turgeon B."/>
            <person name="Goodwin S."/>
            <person name="Spatafora J."/>
            <person name="Crous P."/>
            <person name="Grigoriev I."/>
        </authorList>
    </citation>
    <scope>NUCLEOTIDE SEQUENCE</scope>
    <source>
        <strain evidence="7">CBS 113979</strain>
    </source>
</reference>
<keyword evidence="8" id="KW-1185">Reference proteome</keyword>
<dbReference type="PANTHER" id="PTHR46170">
    <property type="entry name" value="GATOR COMPLEX PROTEIN WDR59"/>
    <property type="match status" value="1"/>
</dbReference>
<organism evidence="7 8">
    <name type="scientific">Aulographum hederae CBS 113979</name>
    <dbReference type="NCBI Taxonomy" id="1176131"/>
    <lineage>
        <taxon>Eukaryota</taxon>
        <taxon>Fungi</taxon>
        <taxon>Dikarya</taxon>
        <taxon>Ascomycota</taxon>
        <taxon>Pezizomycotina</taxon>
        <taxon>Dothideomycetes</taxon>
        <taxon>Pleosporomycetidae</taxon>
        <taxon>Aulographales</taxon>
        <taxon>Aulographaceae</taxon>
    </lineage>
</organism>
<feature type="region of interest" description="Disordered" evidence="5">
    <location>
        <begin position="1"/>
        <end position="26"/>
    </location>
</feature>
<dbReference type="PROSITE" id="PS50082">
    <property type="entry name" value="WD_REPEATS_2"/>
    <property type="match status" value="2"/>
</dbReference>
<dbReference type="CDD" id="cd20805">
    <property type="entry name" value="C1_DGK_rpt2"/>
    <property type="match status" value="1"/>
</dbReference>
<feature type="region of interest" description="Disordered" evidence="5">
    <location>
        <begin position="1093"/>
        <end position="1155"/>
    </location>
</feature>
<evidence type="ECO:0000256" key="1">
    <source>
        <dbReference type="ARBA" id="ARBA00022574"/>
    </source>
</evidence>
<dbReference type="InterPro" id="IPR015943">
    <property type="entry name" value="WD40/YVTN_repeat-like_dom_sf"/>
</dbReference>
<feature type="region of interest" description="Disordered" evidence="5">
    <location>
        <begin position="420"/>
        <end position="449"/>
    </location>
</feature>
<keyword evidence="1 4" id="KW-0853">WD repeat</keyword>
<dbReference type="GO" id="GO:0034198">
    <property type="term" value="P:cellular response to amino acid starvation"/>
    <property type="evidence" value="ECO:0007669"/>
    <property type="project" value="TreeGrafter"/>
</dbReference>
<dbReference type="Pfam" id="PF00400">
    <property type="entry name" value="WD40"/>
    <property type="match status" value="2"/>
</dbReference>
<dbReference type="PANTHER" id="PTHR46170:SF1">
    <property type="entry name" value="GATOR COMPLEX PROTEIN WDR59"/>
    <property type="match status" value="1"/>
</dbReference>
<dbReference type="OrthoDB" id="311712at2759"/>
<accession>A0A6G1H7D6</accession>